<organism evidence="4 5">
    <name type="scientific">Faecalibacillus faecis</name>
    <dbReference type="NCBI Taxonomy" id="1982628"/>
    <lineage>
        <taxon>Bacteria</taxon>
        <taxon>Bacillati</taxon>
        <taxon>Bacillota</taxon>
        <taxon>Erysipelotrichia</taxon>
        <taxon>Erysipelotrichales</taxon>
        <taxon>Coprobacillaceae</taxon>
        <taxon>Faecalibacillus</taxon>
    </lineage>
</organism>
<gene>
    <name evidence="4" type="ORF">LJD69_08110</name>
</gene>
<feature type="compositionally biased region" description="Polar residues" evidence="1">
    <location>
        <begin position="151"/>
        <end position="160"/>
    </location>
</feature>
<sequence>MSAVYVLSYATEVTPSLKSQKHIGHIVAPKAYIHDMNGDVNGCFIAKSSNLTGSESHMFPYHGQKIKNNNTTPEQPGDNTQDGNENPGENNPGTGTVTTNPKPSNDTNNSSKNNEIILNKEELTTNISRKQNTPKISSNKNSKVIVEDNKQTNTKQNDSVKTGDDTHLFMYVLLELLAFVGIVSLRKKA</sequence>
<dbReference type="InterPro" id="IPR026588">
    <property type="entry name" value="Choice_anch_A"/>
</dbReference>
<feature type="compositionally biased region" description="Polar residues" evidence="1">
    <location>
        <begin position="104"/>
        <end position="116"/>
    </location>
</feature>
<name>A0AAW4VTV9_9FIRM</name>
<accession>A0AAW4VTV9</accession>
<evidence type="ECO:0000256" key="2">
    <source>
        <dbReference type="SAM" id="Phobius"/>
    </source>
</evidence>
<dbReference type="AlphaFoldDB" id="A0AAW4VTV9"/>
<reference evidence="4" key="1">
    <citation type="submission" date="2021-10" db="EMBL/GenBank/DDBJ databases">
        <title>Collection of gut derived symbiotic bacterial strains cultured from healthy donors.</title>
        <authorList>
            <person name="Lin H."/>
            <person name="Littmann E."/>
            <person name="Kohout C."/>
            <person name="Pamer E.G."/>
        </authorList>
    </citation>
    <scope>NUCLEOTIDE SEQUENCE</scope>
    <source>
        <strain evidence="4">DFI.4.48</strain>
    </source>
</reference>
<dbReference type="RefSeq" id="WP_227279692.1">
    <property type="nucleotide sequence ID" value="NZ_JAJDKR010000018.1"/>
</dbReference>
<dbReference type="Proteomes" id="UP001198439">
    <property type="component" value="Unassembled WGS sequence"/>
</dbReference>
<protein>
    <recommendedName>
        <fullName evidence="3">Choice-of-anchor A domain-containing protein</fullName>
    </recommendedName>
</protein>
<keyword evidence="2" id="KW-0472">Membrane</keyword>
<keyword evidence="2" id="KW-0812">Transmembrane</keyword>
<feature type="compositionally biased region" description="Polar residues" evidence="1">
    <location>
        <begin position="66"/>
        <end position="82"/>
    </location>
</feature>
<evidence type="ECO:0000313" key="4">
    <source>
        <dbReference type="EMBL" id="MCB8610555.1"/>
    </source>
</evidence>
<keyword evidence="2" id="KW-1133">Transmembrane helix</keyword>
<evidence type="ECO:0000259" key="3">
    <source>
        <dbReference type="Pfam" id="PF20597"/>
    </source>
</evidence>
<feature type="domain" description="Choice-of-anchor A" evidence="3">
    <location>
        <begin position="5"/>
        <end position="57"/>
    </location>
</feature>
<dbReference type="EMBL" id="JAJDKZ010000020">
    <property type="protein sequence ID" value="MCB8610555.1"/>
    <property type="molecule type" value="Genomic_DNA"/>
</dbReference>
<feature type="region of interest" description="Disordered" evidence="1">
    <location>
        <begin position="55"/>
        <end position="162"/>
    </location>
</feature>
<feature type="compositionally biased region" description="Low complexity" evidence="1">
    <location>
        <begin position="83"/>
        <end position="103"/>
    </location>
</feature>
<proteinExistence type="predicted"/>
<evidence type="ECO:0000256" key="1">
    <source>
        <dbReference type="SAM" id="MobiDB-lite"/>
    </source>
</evidence>
<evidence type="ECO:0000313" key="5">
    <source>
        <dbReference type="Proteomes" id="UP001198439"/>
    </source>
</evidence>
<feature type="compositionally biased region" description="Polar residues" evidence="1">
    <location>
        <begin position="124"/>
        <end position="142"/>
    </location>
</feature>
<feature type="transmembrane region" description="Helical" evidence="2">
    <location>
        <begin position="168"/>
        <end position="185"/>
    </location>
</feature>
<comment type="caution">
    <text evidence="4">The sequence shown here is derived from an EMBL/GenBank/DDBJ whole genome shotgun (WGS) entry which is preliminary data.</text>
</comment>
<dbReference type="Pfam" id="PF20597">
    <property type="entry name" value="pAdhesive_15"/>
    <property type="match status" value="1"/>
</dbReference>